<keyword evidence="4 10" id="KW-0548">Nucleotidyltransferase</keyword>
<evidence type="ECO:0000256" key="1">
    <source>
        <dbReference type="ARBA" id="ARBA00006115"/>
    </source>
</evidence>
<evidence type="ECO:0000256" key="2">
    <source>
        <dbReference type="ARBA" id="ARBA00012387"/>
    </source>
</evidence>
<evidence type="ECO:0000313" key="10">
    <source>
        <dbReference type="EMBL" id="KQL19320.1"/>
    </source>
</evidence>
<feature type="domain" description="Nucleotidyl transferase" evidence="8">
    <location>
        <begin position="2"/>
        <end position="274"/>
    </location>
</feature>
<evidence type="ECO:0000256" key="6">
    <source>
        <dbReference type="ARBA" id="ARBA00023134"/>
    </source>
</evidence>
<dbReference type="EC" id="2.7.7.13" evidence="2"/>
<dbReference type="InterPro" id="IPR049577">
    <property type="entry name" value="GMPP_N"/>
</dbReference>
<keyword evidence="3 10" id="KW-0808">Transferase</keyword>
<dbReference type="SUPFAM" id="SSF53448">
    <property type="entry name" value="Nucleotide-diphospho-sugar transferases"/>
    <property type="match status" value="1"/>
</dbReference>
<organism evidence="10 11">
    <name type="scientific">Cytobacillus solani</name>
    <dbReference type="NCBI Taxonomy" id="1637975"/>
    <lineage>
        <taxon>Bacteria</taxon>
        <taxon>Bacillati</taxon>
        <taxon>Bacillota</taxon>
        <taxon>Bacilli</taxon>
        <taxon>Bacillales</taxon>
        <taxon>Bacillaceae</taxon>
        <taxon>Cytobacillus</taxon>
    </lineage>
</organism>
<dbReference type="InterPro" id="IPR005835">
    <property type="entry name" value="NTP_transferase_dom"/>
</dbReference>
<dbReference type="RefSeq" id="WP_053475845.1">
    <property type="nucleotide sequence ID" value="NZ_CP041305.1"/>
</dbReference>
<dbReference type="PANTHER" id="PTHR46390:SF1">
    <property type="entry name" value="MANNOSE-1-PHOSPHATE GUANYLYLTRANSFERASE"/>
    <property type="match status" value="1"/>
</dbReference>
<evidence type="ECO:0000313" key="11">
    <source>
        <dbReference type="Proteomes" id="UP000050996"/>
    </source>
</evidence>
<dbReference type="FunFam" id="3.90.550.10:FF:000046">
    <property type="entry name" value="Mannose-1-phosphate guanylyltransferase (GDP)"/>
    <property type="match status" value="1"/>
</dbReference>
<dbReference type="SUPFAM" id="SSF159283">
    <property type="entry name" value="Guanosine diphospho-D-mannose pyrophosphorylase/mannose-6-phosphate isomerase linker domain"/>
    <property type="match status" value="1"/>
</dbReference>
<evidence type="ECO:0000256" key="7">
    <source>
        <dbReference type="ARBA" id="ARBA00047343"/>
    </source>
</evidence>
<dbReference type="InterPro" id="IPR029044">
    <property type="entry name" value="Nucleotide-diphossugar_trans"/>
</dbReference>
<dbReference type="GO" id="GO:0004475">
    <property type="term" value="F:mannose-1-phosphate guanylyltransferase (GTP) activity"/>
    <property type="evidence" value="ECO:0007669"/>
    <property type="project" value="UniProtKB-EC"/>
</dbReference>
<dbReference type="InterPro" id="IPR051161">
    <property type="entry name" value="Mannose-6P_isomerase_type2"/>
</dbReference>
<keyword evidence="5" id="KW-0547">Nucleotide-binding</keyword>
<name>A0A0Q3QNY5_9BACI</name>
<comment type="caution">
    <text evidence="10">The sequence shown here is derived from an EMBL/GenBank/DDBJ whole genome shotgun (WGS) entry which is preliminary data.</text>
</comment>
<dbReference type="CDD" id="cd02509">
    <property type="entry name" value="GDP-M1P_Guanylyltransferase"/>
    <property type="match status" value="1"/>
</dbReference>
<dbReference type="PATRIC" id="fig|1637975.4.peg.2341"/>
<dbReference type="PANTHER" id="PTHR46390">
    <property type="entry name" value="MANNOSE-1-PHOSPHATE GUANYLYLTRANSFERASE"/>
    <property type="match status" value="1"/>
</dbReference>
<dbReference type="EMBL" id="LJIX01000006">
    <property type="protein sequence ID" value="KQL19320.1"/>
    <property type="molecule type" value="Genomic_DNA"/>
</dbReference>
<keyword evidence="11" id="KW-1185">Reference proteome</keyword>
<dbReference type="Gene3D" id="3.90.550.10">
    <property type="entry name" value="Spore Coat Polysaccharide Biosynthesis Protein SpsA, Chain A"/>
    <property type="match status" value="1"/>
</dbReference>
<dbReference type="Pfam" id="PF00483">
    <property type="entry name" value="NTP_transferase"/>
    <property type="match status" value="1"/>
</dbReference>
<dbReference type="InterPro" id="IPR054566">
    <property type="entry name" value="ManC/GMP-like_b-helix"/>
</dbReference>
<dbReference type="STRING" id="1637975.AN957_12560"/>
<protein>
    <recommendedName>
        <fullName evidence="2">mannose-1-phosphate guanylyltransferase</fullName>
        <ecNumber evidence="2">2.7.7.13</ecNumber>
    </recommendedName>
</protein>
<evidence type="ECO:0000259" key="9">
    <source>
        <dbReference type="Pfam" id="PF22640"/>
    </source>
</evidence>
<comment type="similarity">
    <text evidence="1">Belongs to the mannose-6-phosphate isomerase type 2 family.</text>
</comment>
<feature type="domain" description="MannoseP isomerase/GMP-like beta-helix" evidence="9">
    <location>
        <begin position="284"/>
        <end position="333"/>
    </location>
</feature>
<proteinExistence type="inferred from homology"/>
<dbReference type="GO" id="GO:0005525">
    <property type="term" value="F:GTP binding"/>
    <property type="evidence" value="ECO:0007669"/>
    <property type="project" value="UniProtKB-KW"/>
</dbReference>
<accession>A0A0Q3QNY5</accession>
<evidence type="ECO:0000256" key="3">
    <source>
        <dbReference type="ARBA" id="ARBA00022679"/>
    </source>
</evidence>
<dbReference type="AlphaFoldDB" id="A0A0Q3QNY5"/>
<gene>
    <name evidence="10" type="ORF">AN957_12560</name>
</gene>
<sequence length="346" mass="39508">MKAIILAGGKGTRFWPLSSEEKPKQFLNLISNQSMLQETYQRFRNWLPAERVFVVTTEKYMPLVKDQLPELEKTQIILEPDQRDTAPCIALTALHFLNQKDDEVLVMAPSDQYIGNELAFQNALILAETLAERDDSIVTLGIRPTGPETGYGYINANKISPLSSSAYLVEEFIEKPELKKAKELILNENVFWNSGIFIWKPSTIAYNFYKHQPEMWKLINDNQTKLQEVYSLLPKVSIDYAILEKAENVFTVPVNFDWDDIGSWTSLGRIQSSDQNNNYQNGDVMSASSKNCIVYSDRKTILIGVEDLIIASTNEGIIVCHKSKEQMIKKILNNENMTRENPQKTD</sequence>
<evidence type="ECO:0000256" key="5">
    <source>
        <dbReference type="ARBA" id="ARBA00022741"/>
    </source>
</evidence>
<keyword evidence="6" id="KW-0342">GTP-binding</keyword>
<comment type="catalytic activity">
    <reaction evidence="7">
        <text>alpha-D-mannose 1-phosphate + GTP + H(+) = GDP-alpha-D-mannose + diphosphate</text>
        <dbReference type="Rhea" id="RHEA:15229"/>
        <dbReference type="ChEBI" id="CHEBI:15378"/>
        <dbReference type="ChEBI" id="CHEBI:33019"/>
        <dbReference type="ChEBI" id="CHEBI:37565"/>
        <dbReference type="ChEBI" id="CHEBI:57527"/>
        <dbReference type="ChEBI" id="CHEBI:58409"/>
        <dbReference type="EC" id="2.7.7.13"/>
    </reaction>
</comment>
<evidence type="ECO:0000256" key="4">
    <source>
        <dbReference type="ARBA" id="ARBA00022695"/>
    </source>
</evidence>
<dbReference type="Pfam" id="PF22640">
    <property type="entry name" value="ManC_GMP_beta-helix"/>
    <property type="match status" value="1"/>
</dbReference>
<dbReference type="Proteomes" id="UP000050996">
    <property type="component" value="Unassembled WGS sequence"/>
</dbReference>
<reference evidence="10 11" key="1">
    <citation type="submission" date="2015-09" db="EMBL/GenBank/DDBJ databases">
        <title>Genome sequencing project for genomic taxonomy and phylogenomics of Bacillus-like bacteria.</title>
        <authorList>
            <person name="Liu B."/>
            <person name="Wang J."/>
            <person name="Zhu Y."/>
            <person name="Liu G."/>
            <person name="Chen Q."/>
            <person name="Chen Z."/>
            <person name="Lan J."/>
            <person name="Che J."/>
            <person name="Ge C."/>
            <person name="Shi H."/>
            <person name="Pan Z."/>
            <person name="Liu X."/>
        </authorList>
    </citation>
    <scope>NUCLEOTIDE SEQUENCE [LARGE SCALE GENOMIC DNA]</scope>
    <source>
        <strain evidence="10 11">FJAT-18043</strain>
    </source>
</reference>
<evidence type="ECO:0000259" key="8">
    <source>
        <dbReference type="Pfam" id="PF00483"/>
    </source>
</evidence>
<dbReference type="GO" id="GO:0009298">
    <property type="term" value="P:GDP-mannose biosynthetic process"/>
    <property type="evidence" value="ECO:0007669"/>
    <property type="project" value="TreeGrafter"/>
</dbReference>